<feature type="compositionally biased region" description="Low complexity" evidence="6">
    <location>
        <begin position="383"/>
        <end position="396"/>
    </location>
</feature>
<organism evidence="9 11">
    <name type="scientific">Rotaria sordida</name>
    <dbReference type="NCBI Taxonomy" id="392033"/>
    <lineage>
        <taxon>Eukaryota</taxon>
        <taxon>Metazoa</taxon>
        <taxon>Spiralia</taxon>
        <taxon>Gnathifera</taxon>
        <taxon>Rotifera</taxon>
        <taxon>Eurotatoria</taxon>
        <taxon>Bdelloidea</taxon>
        <taxon>Philodinida</taxon>
        <taxon>Philodinidae</taxon>
        <taxon>Rotaria</taxon>
    </lineage>
</organism>
<keyword evidence="4" id="KW-0862">Zinc</keyword>
<comment type="subcellular location">
    <subcellularLocation>
        <location evidence="1">Nucleus</location>
    </subcellularLocation>
</comment>
<evidence type="ECO:0000256" key="4">
    <source>
        <dbReference type="ARBA" id="ARBA00022833"/>
    </source>
</evidence>
<dbReference type="PANTHER" id="PTHR46481">
    <property type="entry name" value="ZINC FINGER BED DOMAIN-CONTAINING PROTEIN 4"/>
    <property type="match status" value="1"/>
</dbReference>
<evidence type="ECO:0000256" key="1">
    <source>
        <dbReference type="ARBA" id="ARBA00004123"/>
    </source>
</evidence>
<evidence type="ECO:0008006" key="12">
    <source>
        <dbReference type="Google" id="ProtNLM"/>
    </source>
</evidence>
<dbReference type="Proteomes" id="UP000663836">
    <property type="component" value="Unassembled WGS sequence"/>
</dbReference>
<keyword evidence="2" id="KW-0479">Metal-binding</keyword>
<evidence type="ECO:0000259" key="8">
    <source>
        <dbReference type="Pfam" id="PF10683"/>
    </source>
</evidence>
<evidence type="ECO:0000256" key="5">
    <source>
        <dbReference type="ARBA" id="ARBA00023242"/>
    </source>
</evidence>
<dbReference type="GO" id="GO:0046983">
    <property type="term" value="F:protein dimerization activity"/>
    <property type="evidence" value="ECO:0007669"/>
    <property type="project" value="InterPro"/>
</dbReference>
<proteinExistence type="predicted"/>
<dbReference type="AlphaFoldDB" id="A0A815D865"/>
<dbReference type="Gene3D" id="1.10.10.1070">
    <property type="entry name" value="Zinc finger, BED domain-containing"/>
    <property type="match status" value="1"/>
</dbReference>
<keyword evidence="3" id="KW-0863">Zinc-finger</keyword>
<dbReference type="EMBL" id="CAJNOT010002202">
    <property type="protein sequence ID" value="CAF1294249.1"/>
    <property type="molecule type" value="Genomic_DNA"/>
</dbReference>
<evidence type="ECO:0000259" key="7">
    <source>
        <dbReference type="Pfam" id="PF05699"/>
    </source>
</evidence>
<feature type="domain" description="Hermes trasposase DNA-binding" evidence="8">
    <location>
        <begin position="158"/>
        <end position="216"/>
    </location>
</feature>
<reference evidence="9" key="1">
    <citation type="submission" date="2021-02" db="EMBL/GenBank/DDBJ databases">
        <authorList>
            <person name="Nowell W R."/>
        </authorList>
    </citation>
    <scope>NUCLEOTIDE SEQUENCE</scope>
</reference>
<evidence type="ECO:0000313" key="9">
    <source>
        <dbReference type="EMBL" id="CAF1294249.1"/>
    </source>
</evidence>
<accession>A0A815D865</accession>
<feature type="region of interest" description="Disordered" evidence="6">
    <location>
        <begin position="383"/>
        <end position="408"/>
    </location>
</feature>
<evidence type="ECO:0000313" key="10">
    <source>
        <dbReference type="EMBL" id="CAF3827702.1"/>
    </source>
</evidence>
<evidence type="ECO:0000313" key="11">
    <source>
        <dbReference type="Proteomes" id="UP000663864"/>
    </source>
</evidence>
<dbReference type="GO" id="GO:0005634">
    <property type="term" value="C:nucleus"/>
    <property type="evidence" value="ECO:0007669"/>
    <property type="project" value="UniProtKB-SubCell"/>
</dbReference>
<dbReference type="SUPFAM" id="SSF140996">
    <property type="entry name" value="Hermes dimerisation domain"/>
    <property type="match status" value="1"/>
</dbReference>
<dbReference type="EMBL" id="CAJOBD010001738">
    <property type="protein sequence ID" value="CAF3827702.1"/>
    <property type="molecule type" value="Genomic_DNA"/>
</dbReference>
<evidence type="ECO:0000256" key="3">
    <source>
        <dbReference type="ARBA" id="ARBA00022771"/>
    </source>
</evidence>
<name>A0A815D865_9BILA</name>
<dbReference type="SUPFAM" id="SSF53098">
    <property type="entry name" value="Ribonuclease H-like"/>
    <property type="match status" value="1"/>
</dbReference>
<keyword evidence="5" id="KW-0539">Nucleus</keyword>
<dbReference type="Pfam" id="PF10683">
    <property type="entry name" value="DBD_Tnp_Hermes"/>
    <property type="match status" value="1"/>
</dbReference>
<sequence length="801" mass="92500">MNSATFNSDDEIYVLSSADRSADASNISSPGLLNDSTPPSNSYTSEQLNHFLLRKNENFRLENNNSTKILAPWWRAFGYITVKNKKKEFERINGFISCVKCYHTFRYGPASGTKHFVEHADRCFSLISSNSATDGARDSKLVQSKLNQVGFRPKTKLTLKEKKEFKELCAKWVCTDLRPFTIVEDYGFERLASMFIKIGAEYGLVDVKELLPSRQTVSRTVDDLAAKYRIDLKEELYEPLRAKAVTIAPDFWMSKYSKQSFLGVSATYINSIFQFKTIDLLCRSFNGIKSYDLILEAITTHLSDFGITNLMNVNIITDCGSNFIKCFAQYEPLYCFGHRLNNILKTCFFQQQKKKKKQIQLTTNDISTEREPTLTTTGLTVQTEGLSSSSEFNSSESEQEVEEEQQTKFNKSLPLVKPRYKKTSATANNAQKMLVENAPPEAKQVLLMLKQAKKLVKYVKLVGMNTEIKQEGGVTLHQSTVVGWLTLSDLLESIIKSFKVIRKLLTGKEKYRLITDLNLQYLKQLYTLLKSFKHIIVSVQKGNAPSLYLVPMCYITLKQVLQSFEAIKKYNQENIDKPNENQLPDDSTDYDLEDELPGIRWFRERLLILLNEMIILDIRQVAATLLHPKYRSLRLIPDYIKDQCHKYVRQQVTKLRDQQVETQNQQPTEPPTKRIKRNIFTRFESGNLNEDPDDAGSGNESDEYEYDLRKNDELDRYLSFKFDKDKETTEALQFWKDQQHQFPFLSKYARSILSIPATTTNVEREFSTAGWILNERRTSLQPDKLENILLVRSAEKYLYEK</sequence>
<dbReference type="GO" id="GO:0008270">
    <property type="term" value="F:zinc ion binding"/>
    <property type="evidence" value="ECO:0007669"/>
    <property type="project" value="UniProtKB-KW"/>
</dbReference>
<dbReference type="InterPro" id="IPR052035">
    <property type="entry name" value="ZnF_BED_domain_contain"/>
</dbReference>
<comment type="caution">
    <text evidence="9">The sequence shown here is derived from an EMBL/GenBank/DDBJ whole genome shotgun (WGS) entry which is preliminary data.</text>
</comment>
<dbReference type="Pfam" id="PF05699">
    <property type="entry name" value="Dimer_Tnp_hAT"/>
    <property type="match status" value="1"/>
</dbReference>
<dbReference type="PANTHER" id="PTHR46481:SF10">
    <property type="entry name" value="ZINC FINGER BED DOMAIN-CONTAINING PROTEIN 39"/>
    <property type="match status" value="1"/>
</dbReference>
<dbReference type="InterPro" id="IPR012337">
    <property type="entry name" value="RNaseH-like_sf"/>
</dbReference>
<evidence type="ECO:0000256" key="6">
    <source>
        <dbReference type="SAM" id="MobiDB-lite"/>
    </source>
</evidence>
<dbReference type="InterPro" id="IPR018473">
    <property type="entry name" value="Hermes_transposase_DNA-db"/>
</dbReference>
<protein>
    <recommendedName>
        <fullName evidence="12">Transposase</fullName>
    </recommendedName>
</protein>
<dbReference type="InterPro" id="IPR008906">
    <property type="entry name" value="HATC_C_dom"/>
</dbReference>
<evidence type="ECO:0000256" key="2">
    <source>
        <dbReference type="ARBA" id="ARBA00022723"/>
    </source>
</evidence>
<feature type="domain" description="HAT C-terminal dimerisation" evidence="7">
    <location>
        <begin position="713"/>
        <end position="793"/>
    </location>
</feature>
<dbReference type="Proteomes" id="UP000663864">
    <property type="component" value="Unassembled WGS sequence"/>
</dbReference>
<gene>
    <name evidence="10" type="ORF">JBS370_LOCUS16858</name>
    <name evidence="9" type="ORF">ZHD862_LOCUS27616</name>
</gene>